<protein>
    <recommendedName>
        <fullName evidence="3 11">Protease PrsW</fullName>
        <ecNumber evidence="11">3.4.-.-</ecNumber>
    </recommendedName>
    <alternativeName>
        <fullName evidence="10 11">Protease responsible for activating sigma-W</fullName>
    </alternativeName>
</protein>
<comment type="similarity">
    <text evidence="2 11">Belongs to the protease PrsW family.</text>
</comment>
<keyword evidence="5 11" id="KW-0645">Protease</keyword>
<feature type="transmembrane region" description="Helical" evidence="12">
    <location>
        <begin position="192"/>
        <end position="209"/>
    </location>
</feature>
<keyword evidence="8 12" id="KW-1133">Transmembrane helix</keyword>
<evidence type="ECO:0000256" key="4">
    <source>
        <dbReference type="ARBA" id="ARBA00022475"/>
    </source>
</evidence>
<feature type="transmembrane region" description="Helical" evidence="12">
    <location>
        <begin position="102"/>
        <end position="124"/>
    </location>
</feature>
<evidence type="ECO:0000256" key="9">
    <source>
        <dbReference type="ARBA" id="ARBA00023136"/>
    </source>
</evidence>
<evidence type="ECO:0000256" key="2">
    <source>
        <dbReference type="ARBA" id="ARBA00009165"/>
    </source>
</evidence>
<dbReference type="GO" id="GO:0006508">
    <property type="term" value="P:proteolysis"/>
    <property type="evidence" value="ECO:0007669"/>
    <property type="project" value="UniProtKB-KW"/>
</dbReference>
<dbReference type="NCBIfam" id="NF033739">
    <property type="entry name" value="intramemb_PrsW"/>
    <property type="match status" value="1"/>
</dbReference>
<dbReference type="PIRSF" id="PIRSF016933">
    <property type="entry name" value="PrsW"/>
    <property type="match status" value="1"/>
</dbReference>
<evidence type="ECO:0000256" key="5">
    <source>
        <dbReference type="ARBA" id="ARBA00022670"/>
    </source>
</evidence>
<keyword evidence="6 12" id="KW-0812">Transmembrane</keyword>
<feature type="transmembrane region" description="Helical" evidence="12">
    <location>
        <begin position="167"/>
        <end position="186"/>
    </location>
</feature>
<dbReference type="EC" id="3.4.-.-" evidence="11"/>
<comment type="subcellular location">
    <subcellularLocation>
        <location evidence="1">Cell membrane</location>
        <topology evidence="1">Multi-pass membrane protein</topology>
    </subcellularLocation>
</comment>
<keyword evidence="9 11" id="KW-0472">Membrane</keyword>
<evidence type="ECO:0000256" key="7">
    <source>
        <dbReference type="ARBA" id="ARBA00022801"/>
    </source>
</evidence>
<accession>A0ABW1ISI6</accession>
<dbReference type="InterPro" id="IPR026898">
    <property type="entry name" value="PrsW"/>
</dbReference>
<sequence length="237" mass="27214">MSLTFISLFSAASAPGIALLTYFYLKDKYVTEPLHIVLKLFLYGILLVFPIMVLQRGLMIWLGDNDIVFSFLISGGLEESLKWFILYVAIFTHSVFDEPYDGIVYAVSVSMGFATLENIIYAWAYNADMSMLLLRAFLPVSGHALFGVVMGYYLGKAKFVKEKKQRFLVYSVLFPVFWHGAFDWIVLNAEAVWSWFIVLFMLVLWLYGIRKVNLANAKSPFRTVLLEDEIEMRSKSQ</sequence>
<dbReference type="GO" id="GO:0008233">
    <property type="term" value="F:peptidase activity"/>
    <property type="evidence" value="ECO:0007669"/>
    <property type="project" value="UniProtKB-KW"/>
</dbReference>
<dbReference type="EMBL" id="JBHSQV010000175">
    <property type="protein sequence ID" value="MFC5988083.1"/>
    <property type="molecule type" value="Genomic_DNA"/>
</dbReference>
<evidence type="ECO:0000256" key="6">
    <source>
        <dbReference type="ARBA" id="ARBA00022692"/>
    </source>
</evidence>
<feature type="transmembrane region" description="Helical" evidence="12">
    <location>
        <begin position="6"/>
        <end position="25"/>
    </location>
</feature>
<name>A0ABW1ISI6_9BACL</name>
<proteinExistence type="inferred from homology"/>
<dbReference type="InterPro" id="IPR023596">
    <property type="entry name" value="Peptidase_PrsW_arch/bac"/>
</dbReference>
<reference evidence="14" key="1">
    <citation type="journal article" date="2019" name="Int. J. Syst. Evol. Microbiol.">
        <title>The Global Catalogue of Microorganisms (GCM) 10K type strain sequencing project: providing services to taxonomists for standard genome sequencing and annotation.</title>
        <authorList>
            <consortium name="The Broad Institute Genomics Platform"/>
            <consortium name="The Broad Institute Genome Sequencing Center for Infectious Disease"/>
            <person name="Wu L."/>
            <person name="Ma J."/>
        </authorList>
    </citation>
    <scope>NUCLEOTIDE SEQUENCE [LARGE SCALE GENOMIC DNA]</scope>
    <source>
        <strain evidence="14">CCM 8749</strain>
    </source>
</reference>
<evidence type="ECO:0000256" key="10">
    <source>
        <dbReference type="ARBA" id="ARBA00030345"/>
    </source>
</evidence>
<evidence type="ECO:0000313" key="14">
    <source>
        <dbReference type="Proteomes" id="UP001596250"/>
    </source>
</evidence>
<dbReference type="PANTHER" id="PTHR36844">
    <property type="entry name" value="PROTEASE PRSW"/>
    <property type="match status" value="1"/>
</dbReference>
<evidence type="ECO:0000313" key="13">
    <source>
        <dbReference type="EMBL" id="MFC5988083.1"/>
    </source>
</evidence>
<dbReference type="PANTHER" id="PTHR36844:SF1">
    <property type="entry name" value="PROTEASE PRSW"/>
    <property type="match status" value="1"/>
</dbReference>
<comment type="caution">
    <text evidence="13">The sequence shown here is derived from an EMBL/GenBank/DDBJ whole genome shotgun (WGS) entry which is preliminary data.</text>
</comment>
<comment type="function">
    <text evidence="11">Involved in the degradation of specific anti-sigma factors.</text>
</comment>
<keyword evidence="14" id="KW-1185">Reference proteome</keyword>
<evidence type="ECO:0000256" key="1">
    <source>
        <dbReference type="ARBA" id="ARBA00004651"/>
    </source>
</evidence>
<keyword evidence="4 11" id="KW-1003">Cell membrane</keyword>
<evidence type="ECO:0000256" key="12">
    <source>
        <dbReference type="SAM" id="Phobius"/>
    </source>
</evidence>
<feature type="transmembrane region" description="Helical" evidence="12">
    <location>
        <begin position="67"/>
        <end position="90"/>
    </location>
</feature>
<dbReference type="RefSeq" id="WP_379895523.1">
    <property type="nucleotide sequence ID" value="NZ_CBCSCT010000024.1"/>
</dbReference>
<keyword evidence="7 11" id="KW-0378">Hydrolase</keyword>
<dbReference type="Proteomes" id="UP001596250">
    <property type="component" value="Unassembled WGS sequence"/>
</dbReference>
<dbReference type="Pfam" id="PF13367">
    <property type="entry name" value="PrsW-protease"/>
    <property type="match status" value="1"/>
</dbReference>
<evidence type="ECO:0000256" key="8">
    <source>
        <dbReference type="ARBA" id="ARBA00022989"/>
    </source>
</evidence>
<feature type="transmembrane region" description="Helical" evidence="12">
    <location>
        <begin position="136"/>
        <end position="155"/>
    </location>
</feature>
<evidence type="ECO:0000256" key="11">
    <source>
        <dbReference type="PIRNR" id="PIRNR016933"/>
    </source>
</evidence>
<feature type="transmembrane region" description="Helical" evidence="12">
    <location>
        <begin position="37"/>
        <end position="55"/>
    </location>
</feature>
<organism evidence="13 14">
    <name type="scientific">Marinicrinis lubricantis</name>
    <dbReference type="NCBI Taxonomy" id="2086470"/>
    <lineage>
        <taxon>Bacteria</taxon>
        <taxon>Bacillati</taxon>
        <taxon>Bacillota</taxon>
        <taxon>Bacilli</taxon>
        <taxon>Bacillales</taxon>
        <taxon>Paenibacillaceae</taxon>
    </lineage>
</organism>
<gene>
    <name evidence="13" type="primary">prsW</name>
    <name evidence="13" type="ORF">ACFPXP_16905</name>
</gene>
<evidence type="ECO:0000256" key="3">
    <source>
        <dbReference type="ARBA" id="ARBA00018997"/>
    </source>
</evidence>